<dbReference type="AlphaFoldDB" id="A0A367IY83"/>
<organism evidence="1 2">
    <name type="scientific">Rhizopus azygosporus</name>
    <name type="common">Rhizopus microsporus var. azygosporus</name>
    <dbReference type="NCBI Taxonomy" id="86630"/>
    <lineage>
        <taxon>Eukaryota</taxon>
        <taxon>Fungi</taxon>
        <taxon>Fungi incertae sedis</taxon>
        <taxon>Mucoromycota</taxon>
        <taxon>Mucoromycotina</taxon>
        <taxon>Mucoromycetes</taxon>
        <taxon>Mucorales</taxon>
        <taxon>Mucorineae</taxon>
        <taxon>Rhizopodaceae</taxon>
        <taxon>Rhizopus</taxon>
    </lineage>
</organism>
<dbReference type="EMBL" id="PJQL01002941">
    <property type="protein sequence ID" value="RCH82653.1"/>
    <property type="molecule type" value="Genomic_DNA"/>
</dbReference>
<accession>A0A367IY83</accession>
<dbReference type="OrthoDB" id="10310897at2759"/>
<keyword evidence="2" id="KW-1185">Reference proteome</keyword>
<evidence type="ECO:0000313" key="1">
    <source>
        <dbReference type="EMBL" id="RCH82653.1"/>
    </source>
</evidence>
<proteinExistence type="predicted"/>
<name>A0A367IY83_RHIAZ</name>
<gene>
    <name evidence="1" type="ORF">CU097_006051</name>
</gene>
<comment type="caution">
    <text evidence="1">The sequence shown here is derived from an EMBL/GenBank/DDBJ whole genome shotgun (WGS) entry which is preliminary data.</text>
</comment>
<dbReference type="Proteomes" id="UP000252139">
    <property type="component" value="Unassembled WGS sequence"/>
</dbReference>
<sequence length="103" mass="11611">MSQPNFKDLLTVELLGAIDFHNITLKLFRTSQLLPVDALPIHCPRDLLRHGAPFGCHPFQTGGTRYSGDIITTNYQRASVSTIYVRIDIWISAVFYVEASKTM</sequence>
<reference evidence="1 2" key="1">
    <citation type="journal article" date="2018" name="G3 (Bethesda)">
        <title>Phylogenetic and Phylogenomic Definition of Rhizopus Species.</title>
        <authorList>
            <person name="Gryganskyi A.P."/>
            <person name="Golan J."/>
            <person name="Dolatabadi S."/>
            <person name="Mondo S."/>
            <person name="Robb S."/>
            <person name="Idnurm A."/>
            <person name="Muszewska A."/>
            <person name="Steczkiewicz K."/>
            <person name="Masonjones S."/>
            <person name="Liao H.L."/>
            <person name="Gajdeczka M.T."/>
            <person name="Anike F."/>
            <person name="Vuek A."/>
            <person name="Anishchenko I.M."/>
            <person name="Voigt K."/>
            <person name="de Hoog G.S."/>
            <person name="Smith M.E."/>
            <person name="Heitman J."/>
            <person name="Vilgalys R."/>
            <person name="Stajich J.E."/>
        </authorList>
    </citation>
    <scope>NUCLEOTIDE SEQUENCE [LARGE SCALE GENOMIC DNA]</scope>
    <source>
        <strain evidence="1 2">CBS 357.93</strain>
    </source>
</reference>
<evidence type="ECO:0000313" key="2">
    <source>
        <dbReference type="Proteomes" id="UP000252139"/>
    </source>
</evidence>
<protein>
    <submittedName>
        <fullName evidence="1">Uncharacterized protein</fullName>
    </submittedName>
</protein>
<feature type="non-terminal residue" evidence="1">
    <location>
        <position position="103"/>
    </location>
</feature>